<dbReference type="InterPro" id="IPR009569">
    <property type="entry name" value="AA_synth_put"/>
</dbReference>
<dbReference type="Gene3D" id="3.30.1330.110">
    <property type="entry name" value="BB2672"/>
    <property type="match status" value="1"/>
</dbReference>
<comment type="caution">
    <text evidence="1">The sequence shown here is derived from an EMBL/GenBank/DDBJ whole genome shotgun (WGS) entry which is preliminary data.</text>
</comment>
<evidence type="ECO:0000313" key="1">
    <source>
        <dbReference type="EMBL" id="MBW6398109.1"/>
    </source>
</evidence>
<accession>A0ABS7A726</accession>
<protein>
    <submittedName>
        <fullName evidence="1">Amino acid synthesis family protein</fullName>
    </submittedName>
</protein>
<gene>
    <name evidence="1" type="ORF">KPL78_09645</name>
</gene>
<keyword evidence="2" id="KW-1185">Reference proteome</keyword>
<dbReference type="InterPro" id="IPR035936">
    <property type="entry name" value="BB2672"/>
</dbReference>
<dbReference type="Pfam" id="PF06684">
    <property type="entry name" value="AA_synth"/>
    <property type="match status" value="1"/>
</dbReference>
<proteinExistence type="predicted"/>
<name>A0ABS7A726_9PROT</name>
<organism evidence="1 2">
    <name type="scientific">Roseomonas alba</name>
    <dbReference type="NCBI Taxonomy" id="2846776"/>
    <lineage>
        <taxon>Bacteria</taxon>
        <taxon>Pseudomonadati</taxon>
        <taxon>Pseudomonadota</taxon>
        <taxon>Alphaproteobacteria</taxon>
        <taxon>Acetobacterales</taxon>
        <taxon>Roseomonadaceae</taxon>
        <taxon>Roseomonas</taxon>
    </lineage>
</organism>
<evidence type="ECO:0000313" key="2">
    <source>
        <dbReference type="Proteomes" id="UP001196565"/>
    </source>
</evidence>
<dbReference type="Proteomes" id="UP001196565">
    <property type="component" value="Unassembled WGS sequence"/>
</dbReference>
<sequence length="202" mass="21238">MLRRRDVKERVLELRRWLTVVDERSIEAGQSRDVPLRRVAVIAVVSNPFAGRYVEDLGPLIDGSVAIGGFLARQAVEAMGGLPVESYGKAGVVGLGGEQEHANAMLTTAFAEPLRVAVGGALAWIPSFTKLAAPGASIDVPLAHKDALYVRSHYDGISVTLPSDAPAADEVALIVALANRGRLNARVGGLAADAIAARDGLR</sequence>
<reference evidence="1 2" key="1">
    <citation type="submission" date="2021-07" db="EMBL/GenBank/DDBJ databases">
        <authorList>
            <person name="So Y."/>
        </authorList>
    </citation>
    <scope>NUCLEOTIDE SEQUENCE [LARGE SCALE GENOMIC DNA]</scope>
    <source>
        <strain evidence="1 2">HJA6</strain>
    </source>
</reference>
<dbReference type="EMBL" id="JAHYBZ010000003">
    <property type="protein sequence ID" value="MBW6398109.1"/>
    <property type="molecule type" value="Genomic_DNA"/>
</dbReference>
<dbReference type="SUPFAM" id="SSF160519">
    <property type="entry name" value="BB2672-like"/>
    <property type="match status" value="1"/>
</dbReference>